<keyword evidence="2" id="KW-1185">Reference proteome</keyword>
<reference evidence="1 2" key="1">
    <citation type="journal article" date="2024" name="Proc. Natl. Acad. Sci. U.S.A.">
        <title>The evolutionary genomics of adaptation to stress in wild rhizobium bacteria.</title>
        <authorList>
            <person name="Kehlet-Delgado H."/>
            <person name="Montoya A.P."/>
            <person name="Jensen K.T."/>
            <person name="Wendlandt C.E."/>
            <person name="Dexheimer C."/>
            <person name="Roberts M."/>
            <person name="Torres Martinez L."/>
            <person name="Friesen M.L."/>
            <person name="Griffitts J.S."/>
            <person name="Porter S.S."/>
        </authorList>
    </citation>
    <scope>NUCLEOTIDE SEQUENCE [LARGE SCALE GENOMIC DNA]</scope>
    <source>
        <strain evidence="1 2">M0468</strain>
    </source>
</reference>
<comment type="caution">
    <text evidence="1">The sequence shown here is derived from an EMBL/GenBank/DDBJ whole genome shotgun (WGS) entry which is preliminary data.</text>
</comment>
<proteinExistence type="predicted"/>
<dbReference type="EMBL" id="JAMYRI010000006">
    <property type="protein sequence ID" value="MER9284757.1"/>
    <property type="molecule type" value="Genomic_DNA"/>
</dbReference>
<sequence length="344" mass="38168">MSDANALDRATLAPYLDAHIPGFSRLAAIEKFKSGQSNPTYLLTAASGRYVLRAKPPGQLLKSAHQVDREFRVMKALSGTAVPVPEMLHLSTEDSPIGRMFYVMDFLDGRIFWDPALPEAHGNEERAAIYDAMNATLAALHDVDVEGIGLGDFGRPGNYFERQLARWTSQYRASETGTIADMDRLIAWLETRLPVDDGLISLVHGDYRLDNLIFAPDQPRVLAVLDWELSTSGHPFADIAYQCMQWRLPHASGFRGLGDIDRSALGLPLEEDYVAAYCRRRGLAGIGNWTFFLAFSFFRLAAICQGVYKRALDGNASNPEKARTYGEAVKLLSHLAAELIDKED</sequence>
<dbReference type="Proteomes" id="UP001480082">
    <property type="component" value="Unassembled WGS sequence"/>
</dbReference>
<name>A0ACC6SY92_9HYPH</name>
<evidence type="ECO:0000313" key="1">
    <source>
        <dbReference type="EMBL" id="MER9284757.1"/>
    </source>
</evidence>
<organism evidence="1 2">
    <name type="scientific">Mesorhizobium australicum</name>
    <dbReference type="NCBI Taxonomy" id="536018"/>
    <lineage>
        <taxon>Bacteria</taxon>
        <taxon>Pseudomonadati</taxon>
        <taxon>Pseudomonadota</taxon>
        <taxon>Alphaproteobacteria</taxon>
        <taxon>Hyphomicrobiales</taxon>
        <taxon>Phyllobacteriaceae</taxon>
        <taxon>Mesorhizobium</taxon>
    </lineage>
</organism>
<evidence type="ECO:0000313" key="2">
    <source>
        <dbReference type="Proteomes" id="UP001480082"/>
    </source>
</evidence>
<protein>
    <submittedName>
        <fullName evidence="1">Phosphotransferase</fullName>
    </submittedName>
</protein>
<gene>
    <name evidence="1" type="ORF">NKI81_12430</name>
</gene>
<accession>A0ACC6SY92</accession>